<sequence length="535" mass="58630">MKSFTSVKADVLIVGGGLGGVSAALALADAGRTVVITEPTLWLGGQLTSQMVPSDEHRHIEWTGASRSYRTLREGIRRYYRDWFPLTDAARADPLLNPGASWVSPIAADPRVCRAVIDGMLAPHVSSGRVTVLTETRPVGSTMDGHRITSVRVTGPEGEHDLEADFFLDASETGDLLDLAGIDHVSGRESRDETGEPSAADTADPLDMQSATWCFAMEHLDGTHTIDKPELYEEFRDLRPAALGGARALSFDGPEEQNEHTFTYSLVPNPDDDPADIDIDHRNMSSPIDLWTYRRVLARNQLRPGSAPSDVTIVNWPMNDYVGGALFGTPDADLHAYRARQMSLSLLYWMQTEAPRPDGGTGWPGLHLRSDMAGTEDGLAMAPYIRESRRIRALHTIREQDVSTKRRDSPLTYSDSVGVGHYFWMDRHASTGGRKGSADVPWPFEIPLGSLVPRTASNVLPAAKNIGTTQITNGSYRLHPVEWSIGEAAGSLAALCLDRRLAPQAVHADERLVTDLQGALRARGVQLHWPRRIQP</sequence>
<dbReference type="OrthoDB" id="615715at2"/>
<dbReference type="RefSeq" id="WP_127046959.1">
    <property type="nucleotide sequence ID" value="NZ_RZGZ01000001.1"/>
</dbReference>
<proteinExistence type="predicted"/>
<protein>
    <submittedName>
        <fullName evidence="2">FAD-dependent oxidoreductase</fullName>
    </submittedName>
</protein>
<organism evidence="2 3">
    <name type="scientific">Labedella endophytica</name>
    <dbReference type="NCBI Taxonomy" id="1523160"/>
    <lineage>
        <taxon>Bacteria</taxon>
        <taxon>Bacillati</taxon>
        <taxon>Actinomycetota</taxon>
        <taxon>Actinomycetes</taxon>
        <taxon>Micrococcales</taxon>
        <taxon>Microbacteriaceae</taxon>
        <taxon>Labedella</taxon>
    </lineage>
</organism>
<evidence type="ECO:0000256" key="1">
    <source>
        <dbReference type="SAM" id="MobiDB-lite"/>
    </source>
</evidence>
<dbReference type="InterPro" id="IPR005288">
    <property type="entry name" value="NadB"/>
</dbReference>
<dbReference type="SUPFAM" id="SSF51905">
    <property type="entry name" value="FAD/NAD(P)-binding domain"/>
    <property type="match status" value="1"/>
</dbReference>
<evidence type="ECO:0000313" key="3">
    <source>
        <dbReference type="Proteomes" id="UP000274909"/>
    </source>
</evidence>
<evidence type="ECO:0000313" key="2">
    <source>
        <dbReference type="EMBL" id="RUR03504.1"/>
    </source>
</evidence>
<name>A0A433JX25_9MICO</name>
<dbReference type="PANTHER" id="PTHR42716:SF1">
    <property type="entry name" value="SLL0471 PROTEIN"/>
    <property type="match status" value="1"/>
</dbReference>
<dbReference type="Gene3D" id="3.50.50.60">
    <property type="entry name" value="FAD/NAD(P)-binding domain"/>
    <property type="match status" value="1"/>
</dbReference>
<dbReference type="EMBL" id="RZGZ01000001">
    <property type="protein sequence ID" value="RUR03504.1"/>
    <property type="molecule type" value="Genomic_DNA"/>
</dbReference>
<keyword evidence="3" id="KW-1185">Reference proteome</keyword>
<accession>A0A433JX25</accession>
<feature type="region of interest" description="Disordered" evidence="1">
    <location>
        <begin position="186"/>
        <end position="205"/>
    </location>
</feature>
<dbReference type="GO" id="GO:0009435">
    <property type="term" value="P:NAD+ biosynthetic process"/>
    <property type="evidence" value="ECO:0007669"/>
    <property type="project" value="InterPro"/>
</dbReference>
<dbReference type="InterPro" id="IPR036188">
    <property type="entry name" value="FAD/NAD-bd_sf"/>
</dbReference>
<comment type="caution">
    <text evidence="2">The sequence shown here is derived from an EMBL/GenBank/DDBJ whole genome shotgun (WGS) entry which is preliminary data.</text>
</comment>
<dbReference type="GO" id="GO:0008734">
    <property type="term" value="F:L-aspartate oxidase activity"/>
    <property type="evidence" value="ECO:0007669"/>
    <property type="project" value="InterPro"/>
</dbReference>
<dbReference type="PANTHER" id="PTHR42716">
    <property type="entry name" value="L-ASPARTATE OXIDASE"/>
    <property type="match status" value="1"/>
</dbReference>
<dbReference type="Pfam" id="PF12831">
    <property type="entry name" value="FAD_oxidored"/>
    <property type="match status" value="1"/>
</dbReference>
<reference evidence="2 3" key="1">
    <citation type="submission" date="2018-12" db="EMBL/GenBank/DDBJ databases">
        <authorList>
            <person name="Li F."/>
        </authorList>
    </citation>
    <scope>NUCLEOTIDE SEQUENCE [LARGE SCALE GENOMIC DNA]</scope>
    <source>
        <strain evidence="2 3">EGI 6500705</strain>
    </source>
</reference>
<dbReference type="AlphaFoldDB" id="A0A433JX25"/>
<dbReference type="Proteomes" id="UP000274909">
    <property type="component" value="Unassembled WGS sequence"/>
</dbReference>
<gene>
    <name evidence="2" type="ORF">ELQ94_02895</name>
</gene>